<proteinExistence type="predicted"/>
<evidence type="ECO:0000313" key="1">
    <source>
        <dbReference type="EMBL" id="BAS04965.1"/>
    </source>
</evidence>
<protein>
    <submittedName>
        <fullName evidence="1">Uncharacterized protein</fullName>
    </submittedName>
</protein>
<name>A0A0K2QQU1_9CAUD</name>
<sequence length="156" mass="17941">MSTIKVVQVIYAGEMQEAMEQTFGGTPRGMVDLRFQPFAVSNDDLKSEVALIKVDKWLMDASFRVKADDARTFYETRLHSAIDVNTYLTVLSHFGFDADYNTPFVRKLEPMIADVMLHAYRINPDDRVSAREFGGVTYIRGEFFRKFDDLLVKYGM</sequence>
<dbReference type="OrthoDB" id="33561at10239"/>
<dbReference type="Proteomes" id="UP000202583">
    <property type="component" value="Segment"/>
</dbReference>
<dbReference type="EMBL" id="AP014927">
    <property type="protein sequence ID" value="BAS04965.1"/>
    <property type="molecule type" value="Genomic_DNA"/>
</dbReference>
<dbReference type="KEGG" id="vg:26634634"/>
<reference evidence="1 2" key="1">
    <citation type="submission" date="2015-07" db="EMBL/GenBank/DDBJ databases">
        <title>Two Asian jumbo phage RSL2 and RSF1 infecting the phytopathogen Ralstonia solanacearum share common features related to the phi-KZ-like phages.</title>
        <authorList>
            <person name="Kawasaki T."/>
            <person name="Fujie M."/>
            <person name="Chatchawankanphanich O."/>
            <person name="Ogata H."/>
            <person name="Yamada T."/>
        </authorList>
    </citation>
    <scope>NUCLEOTIDE SEQUENCE [LARGE SCALE GENOMIC DNA]</scope>
    <source>
        <strain evidence="1 2">RSF1</strain>
    </source>
</reference>
<dbReference type="RefSeq" id="YP_009207977.1">
    <property type="nucleotide sequence ID" value="NC_028899.1"/>
</dbReference>
<evidence type="ECO:0000313" key="2">
    <source>
        <dbReference type="Proteomes" id="UP000202583"/>
    </source>
</evidence>
<dbReference type="GeneID" id="26634634"/>
<accession>A0A0K2QQU1</accession>
<keyword evidence="2" id="KW-1185">Reference proteome</keyword>
<organism evidence="1 2">
    <name type="scientific">Ralstonia phage RSF1</name>
    <dbReference type="NCBI Taxonomy" id="1689679"/>
    <lineage>
        <taxon>Viruses</taxon>
        <taxon>Duplodnaviria</taxon>
        <taxon>Heunggongvirae</taxon>
        <taxon>Uroviricota</taxon>
        <taxon>Caudoviricetes</taxon>
        <taxon>Chimalliviridae</taxon>
        <taxon>Chiangmaivirus</taxon>
        <taxon>Chiangmaivirus RSF1</taxon>
    </lineage>
</organism>